<accession>A0A1L6MYN2</accession>
<keyword evidence="1" id="KW-1133">Transmembrane helix</keyword>
<sequence length="95" mass="10938">MFSVILAGLVAILNLALTYFLTVGLRDLPTQTNTATQRNTWLWFVTFKTILLFTLTGFLIVRHWVSPFLFTLSYCTILVSLALIPRIERSYHKNT</sequence>
<evidence type="ECO:0000313" key="2">
    <source>
        <dbReference type="EMBL" id="APS00567.1"/>
    </source>
</evidence>
<keyword evidence="1" id="KW-0812">Transmembrane</keyword>
<dbReference type="Proteomes" id="UP000185544">
    <property type="component" value="Chromosome"/>
</dbReference>
<proteinExistence type="predicted"/>
<feature type="transmembrane region" description="Helical" evidence="1">
    <location>
        <begin position="68"/>
        <end position="87"/>
    </location>
</feature>
<feature type="transmembrane region" description="Helical" evidence="1">
    <location>
        <begin position="42"/>
        <end position="61"/>
    </location>
</feature>
<gene>
    <name evidence="2" type="ORF">BCY86_07690</name>
</gene>
<keyword evidence="1" id="KW-0472">Membrane</keyword>
<organism evidence="2 3">
    <name type="scientific">Pajaroellobacter abortibovis</name>
    <dbReference type="NCBI Taxonomy" id="1882918"/>
    <lineage>
        <taxon>Bacteria</taxon>
        <taxon>Pseudomonadati</taxon>
        <taxon>Myxococcota</taxon>
        <taxon>Polyangia</taxon>
        <taxon>Polyangiales</taxon>
        <taxon>Polyangiaceae</taxon>
    </lineage>
</organism>
<dbReference type="KEGG" id="pabo:BCY86_07690"/>
<dbReference type="STRING" id="1882918.BCY86_07690"/>
<name>A0A1L6MYN2_9BACT</name>
<dbReference type="EMBL" id="CP016908">
    <property type="protein sequence ID" value="APS00567.1"/>
    <property type="molecule type" value="Genomic_DNA"/>
</dbReference>
<keyword evidence="3" id="KW-1185">Reference proteome</keyword>
<evidence type="ECO:0000313" key="3">
    <source>
        <dbReference type="Proteomes" id="UP000185544"/>
    </source>
</evidence>
<dbReference type="AlphaFoldDB" id="A0A1L6MYN2"/>
<protein>
    <submittedName>
        <fullName evidence="2">Uncharacterized protein</fullName>
    </submittedName>
</protein>
<reference evidence="2 3" key="1">
    <citation type="submission" date="2016-08" db="EMBL/GenBank/DDBJ databases">
        <title>Identification and validation of antigenic proteins from Pajaroellobacter abortibovis using de-novo genome sequence assembly and reverse vaccinology.</title>
        <authorList>
            <person name="Welly B.T."/>
            <person name="Miller M.R."/>
            <person name="Stott J.L."/>
            <person name="Blanchard M.T."/>
            <person name="Islas-Trejo A.D."/>
            <person name="O'Rourke S.M."/>
            <person name="Young A.E."/>
            <person name="Medrano J.F."/>
            <person name="Van Eenennaam A.L."/>
        </authorList>
    </citation>
    <scope>NUCLEOTIDE SEQUENCE [LARGE SCALE GENOMIC DNA]</scope>
    <source>
        <strain evidence="2 3">BTF92-0548A/99-0131</strain>
    </source>
</reference>
<evidence type="ECO:0000256" key="1">
    <source>
        <dbReference type="SAM" id="Phobius"/>
    </source>
</evidence>